<evidence type="ECO:0000256" key="1">
    <source>
        <dbReference type="SAM" id="MobiDB-lite"/>
    </source>
</evidence>
<feature type="region of interest" description="Disordered" evidence="1">
    <location>
        <begin position="525"/>
        <end position="561"/>
    </location>
</feature>
<gene>
    <name evidence="3" type="ORF">SBA1_550126</name>
</gene>
<dbReference type="EMBL" id="OMOD01000150">
    <property type="protein sequence ID" value="SPF44761.1"/>
    <property type="molecule type" value="Genomic_DNA"/>
</dbReference>
<evidence type="ECO:0000313" key="4">
    <source>
        <dbReference type="Proteomes" id="UP000238701"/>
    </source>
</evidence>
<evidence type="ECO:0000256" key="2">
    <source>
        <dbReference type="SAM" id="SignalP"/>
    </source>
</evidence>
<name>A0A2U3KYM5_9BACT</name>
<dbReference type="Proteomes" id="UP000238701">
    <property type="component" value="Unassembled WGS sequence"/>
</dbReference>
<feature type="chain" id="PRO_5015614201" evidence="2">
    <location>
        <begin position="25"/>
        <end position="561"/>
    </location>
</feature>
<reference evidence="4" key="1">
    <citation type="submission" date="2018-02" db="EMBL/GenBank/DDBJ databases">
        <authorList>
            <person name="Hausmann B."/>
        </authorList>
    </citation>
    <scope>NUCLEOTIDE SEQUENCE [LARGE SCALE GENOMIC DNA]</scope>
    <source>
        <strain evidence="4">Peat soil MAG SbA1</strain>
    </source>
</reference>
<keyword evidence="2" id="KW-0732">Signal</keyword>
<organism evidence="3 4">
    <name type="scientific">Candidatus Sulfotelmatobacter kueseliae</name>
    <dbReference type="NCBI Taxonomy" id="2042962"/>
    <lineage>
        <taxon>Bacteria</taxon>
        <taxon>Pseudomonadati</taxon>
        <taxon>Acidobacteriota</taxon>
        <taxon>Terriglobia</taxon>
        <taxon>Terriglobales</taxon>
        <taxon>Candidatus Korobacteraceae</taxon>
        <taxon>Candidatus Sulfotelmatobacter</taxon>
    </lineage>
</organism>
<feature type="signal peptide" evidence="2">
    <location>
        <begin position="1"/>
        <end position="24"/>
    </location>
</feature>
<protein>
    <submittedName>
        <fullName evidence="3">Uncharacterized protein</fullName>
    </submittedName>
</protein>
<dbReference type="OrthoDB" id="1835377at2"/>
<accession>A0A2U3KYM5</accession>
<evidence type="ECO:0000313" key="3">
    <source>
        <dbReference type="EMBL" id="SPF44761.1"/>
    </source>
</evidence>
<dbReference type="AlphaFoldDB" id="A0A2U3KYM5"/>
<proteinExistence type="predicted"/>
<sequence length="561" mass="59183">MLRKVMISAVLLTSLLMTTLPAQASASLSNDDVVTLSKAGLGEETIISAIQAQDASFDISVPALLKLKQEGITPNVLRAMITAMGKKGTTAAASVQSAPTSVNQAADAEAAPAPAPAKRSWMKTVGEAAGRAIAAAKSNIEQGSGQVGSSFGQLGGSFKNAFVSGSANGGQQSSGYGFGNSYQGTPAAHAAAPQAQGYYTTANGNVIPVQNAEQGSSQSAGYETVSAESQSGLAFTPWRDPREGAFTMNVPQGWKVQGGLVRSSAIDPHPVVFAISPDRRIQIFYGDPNLIPREVPNRMTAFARIREGQTTRASWGGPVLMARYESGAQFSRDYVGSQLCRTPQITGGGTLQDASRQLNAAAVNFGRTQGAEAQAWVGETDFRCGAQAGYVRASTVLAGSATGQGVGMWFVMELTGFLADPSEAAEARNVLNTMAGSFQIDPQWEARQAQTTRDVTGAVTRAQHQMSAVIAQNARQQAQSNQIDVMSGWEARNKVMDKVMQRDSDTRLGITTVTDNVTGTSHTVSNDYNQYWTRPDGAIQGTNTDTPPDYSSGWRPMSNNQ</sequence>